<feature type="region of interest" description="Disordered" evidence="6">
    <location>
        <begin position="516"/>
        <end position="572"/>
    </location>
</feature>
<feature type="region of interest" description="Disordered" evidence="6">
    <location>
        <begin position="1"/>
        <end position="21"/>
    </location>
</feature>
<comment type="similarity">
    <text evidence="2">Belongs to the TAF4 family.</text>
</comment>
<protein>
    <recommendedName>
        <fullName evidence="7">Transcription initiation factor TFIID component TAF4 C-terminal domain-containing protein</fullName>
    </recommendedName>
</protein>
<evidence type="ECO:0000256" key="3">
    <source>
        <dbReference type="ARBA" id="ARBA00023015"/>
    </source>
</evidence>
<keyword evidence="9" id="KW-1185">Reference proteome</keyword>
<keyword evidence="4" id="KW-0804">Transcription</keyword>
<dbReference type="PANTHER" id="PTHR15138">
    <property type="entry name" value="TRANSCRIPTION INITIATION FACTOR TFIID SUBUNIT 4"/>
    <property type="match status" value="1"/>
</dbReference>
<evidence type="ECO:0000256" key="2">
    <source>
        <dbReference type="ARBA" id="ARBA00006178"/>
    </source>
</evidence>
<feature type="compositionally biased region" description="Low complexity" evidence="6">
    <location>
        <begin position="235"/>
        <end position="271"/>
    </location>
</feature>
<proteinExistence type="inferred from homology"/>
<dbReference type="EMBL" id="JANCYW010000011">
    <property type="protein sequence ID" value="KAK4537251.1"/>
    <property type="molecule type" value="Genomic_DNA"/>
</dbReference>
<dbReference type="Pfam" id="PF05236">
    <property type="entry name" value="TAF4"/>
    <property type="match status" value="1"/>
</dbReference>
<reference evidence="8 9" key="1">
    <citation type="submission" date="2022-07" db="EMBL/GenBank/DDBJ databases">
        <title>Genome-wide signatures of adaptation to extreme environments.</title>
        <authorList>
            <person name="Cho C.H."/>
            <person name="Yoon H.S."/>
        </authorList>
    </citation>
    <scope>NUCLEOTIDE SEQUENCE [LARGE SCALE GENOMIC DNA]</scope>
    <source>
        <strain evidence="8 9">DBV 063 E5</strain>
    </source>
</reference>
<keyword evidence="3" id="KW-0805">Transcription regulation</keyword>
<name>A0AAV9IYU1_CYACA</name>
<comment type="subcellular location">
    <subcellularLocation>
        <location evidence="1">Nucleus</location>
    </subcellularLocation>
</comment>
<gene>
    <name evidence="8" type="ORF">CDCA_CDCA11G3276</name>
</gene>
<dbReference type="Proteomes" id="UP001301350">
    <property type="component" value="Unassembled WGS sequence"/>
</dbReference>
<organism evidence="8 9">
    <name type="scientific">Cyanidium caldarium</name>
    <name type="common">Red alga</name>
    <dbReference type="NCBI Taxonomy" id="2771"/>
    <lineage>
        <taxon>Eukaryota</taxon>
        <taxon>Rhodophyta</taxon>
        <taxon>Bangiophyceae</taxon>
        <taxon>Cyanidiales</taxon>
        <taxon>Cyanidiaceae</taxon>
        <taxon>Cyanidium</taxon>
    </lineage>
</organism>
<feature type="compositionally biased region" description="Low complexity" evidence="6">
    <location>
        <begin position="1"/>
        <end position="16"/>
    </location>
</feature>
<evidence type="ECO:0000256" key="1">
    <source>
        <dbReference type="ARBA" id="ARBA00004123"/>
    </source>
</evidence>
<feature type="region of interest" description="Disordered" evidence="6">
    <location>
        <begin position="60"/>
        <end position="139"/>
    </location>
</feature>
<dbReference type="GO" id="GO:0006367">
    <property type="term" value="P:transcription initiation at RNA polymerase II promoter"/>
    <property type="evidence" value="ECO:0007669"/>
    <property type="project" value="TreeGrafter"/>
</dbReference>
<keyword evidence="5" id="KW-0539">Nucleus</keyword>
<feature type="region of interest" description="Disordered" evidence="6">
    <location>
        <begin position="235"/>
        <end position="338"/>
    </location>
</feature>
<dbReference type="InterPro" id="IPR007900">
    <property type="entry name" value="TAF4_C"/>
</dbReference>
<dbReference type="PANTHER" id="PTHR15138:SF14">
    <property type="entry name" value="TRANSCRIPTION INITIATION FACTOR TFIID SUBUNIT 4"/>
    <property type="match status" value="1"/>
</dbReference>
<evidence type="ECO:0000256" key="4">
    <source>
        <dbReference type="ARBA" id="ARBA00023163"/>
    </source>
</evidence>
<dbReference type="GO" id="GO:0005669">
    <property type="term" value="C:transcription factor TFIID complex"/>
    <property type="evidence" value="ECO:0007669"/>
    <property type="project" value="InterPro"/>
</dbReference>
<evidence type="ECO:0000256" key="6">
    <source>
        <dbReference type="SAM" id="MobiDB-lite"/>
    </source>
</evidence>
<evidence type="ECO:0000313" key="8">
    <source>
        <dbReference type="EMBL" id="KAK4537251.1"/>
    </source>
</evidence>
<dbReference type="GO" id="GO:0003677">
    <property type="term" value="F:DNA binding"/>
    <property type="evidence" value="ECO:0007669"/>
    <property type="project" value="TreeGrafter"/>
</dbReference>
<sequence>MPAPRGSPRSRGRAQQADGVAPAAYLDEYLSTLRGDSAATREDALRREIGALSALIQASAQVPPGGNSGAPPTGTGPAGAAAGATTTSAASGARTAPAGNTRAGTGAVPAAPAAPAAVAPRTAASQAPRDGDANSQQQRATEVMIAKRFARFFMERLLQRVGGREASLNSLTSAQLNTLNSYKRLVADQLRQLLEEHIDYHTYRRALRELFSRATRGEVPDLWGDFVRIVTAQRPPAAGGSQAAATRAVSSTTPSRSAAPSAPAASASSTPRGGGGARGRRPRGGSAAAAKQPSRTEKAPNGAEEGAAAATPPVHRDAEARQPAATPSERSDADDDNYVDVDRMAHIDLEQERALLESEVAVTAVQATAPEQLLLDVRHLLRRMLLPRLHQHGDMRMAKQCVAMVSLAAEERLRDVLEGVIRAARIRREQHLPPGTAPQYTGLSVAERIRQEQDALERERARKRIALGIEDDAEHLRRALDADAKVRQRLAEDARHREKVKETNVALSGMLAHLTAARRKRAAPSASRETPEPKPDGGGDARGVTGAANAPPTATAPAPATALTHHATPPPPAQRIITLRDVLLVLQHDPLCRKSRFIHKWRWALQRVPATHP</sequence>
<feature type="compositionally biased region" description="Basic and acidic residues" evidence="6">
    <location>
        <begin position="529"/>
        <end position="539"/>
    </location>
</feature>
<dbReference type="AlphaFoldDB" id="A0AAV9IYU1"/>
<feature type="domain" description="Transcription initiation factor TFIID component TAF4 C-terminal" evidence="7">
    <location>
        <begin position="340"/>
        <end position="599"/>
    </location>
</feature>
<evidence type="ECO:0000313" key="9">
    <source>
        <dbReference type="Proteomes" id="UP001301350"/>
    </source>
</evidence>
<evidence type="ECO:0000256" key="5">
    <source>
        <dbReference type="ARBA" id="ARBA00023242"/>
    </source>
</evidence>
<accession>A0AAV9IYU1</accession>
<dbReference type="GO" id="GO:0016251">
    <property type="term" value="F:RNA polymerase II general transcription initiation factor activity"/>
    <property type="evidence" value="ECO:0007669"/>
    <property type="project" value="TreeGrafter"/>
</dbReference>
<evidence type="ECO:0000259" key="7">
    <source>
        <dbReference type="Pfam" id="PF05236"/>
    </source>
</evidence>
<feature type="compositionally biased region" description="Low complexity" evidence="6">
    <location>
        <begin position="63"/>
        <end position="124"/>
    </location>
</feature>
<dbReference type="InterPro" id="IPR045144">
    <property type="entry name" value="TAF4"/>
</dbReference>
<feature type="compositionally biased region" description="Low complexity" evidence="6">
    <location>
        <begin position="547"/>
        <end position="567"/>
    </location>
</feature>
<comment type="caution">
    <text evidence="8">The sequence shown here is derived from an EMBL/GenBank/DDBJ whole genome shotgun (WGS) entry which is preliminary data.</text>
</comment>